<feature type="compositionally biased region" description="Gly residues" evidence="1">
    <location>
        <begin position="25"/>
        <end position="38"/>
    </location>
</feature>
<evidence type="ECO:0000313" key="4">
    <source>
        <dbReference type="Proteomes" id="UP001141950"/>
    </source>
</evidence>
<protein>
    <submittedName>
        <fullName evidence="3">Sugar ABC transporter substrate-binding protein</fullName>
    </submittedName>
</protein>
<dbReference type="CDD" id="cd13585">
    <property type="entry name" value="PBP2_TMBP_like"/>
    <property type="match status" value="1"/>
</dbReference>
<sequence length="471" mass="51307">MKKKLGLLMLGIALAGSLTACSSGGNSGSNGTNGGNAPGGEATETPKDDKPAEKTKITYWTGDRHDADYIKEKIAAFNETNEDNIEVEMVVKTEEYDQALDIAFVGAQAPDVFRVKENTIQTYYKKGYLEPIDAYLTEDMTTKFPRIDNFSSFEGKTYSLPNYGSTMRLVYNIDLFEKAGIAEPPKTLAEMVEAARKITEVGKADGAYGFALNFKSPGSAFGRSARVIAEMSGYGGFGYDFKTGRFDFNGFKDIIGAFKQMKDDGSMLPGSESLDIDPLRAQFAEGKIGMYLSFSSEPGVYKNQFPAKIRWAGALPPTIDGNVKGVAGFLGGQWMVMSNQSKNKEAAWKFMAFMYSDEVLKGYAEGGFGIPMVPHIAETAAKPQIEGIDGFFPTKYDGVWPLTPTVTPEGATNWDEFWRYVNEGGDFDKLAEDLNNRYNAALDKAIASGEVTAQPDPSFDPASMQGAFASE</sequence>
<feature type="chain" id="PRO_5040873458" evidence="2">
    <location>
        <begin position="21"/>
        <end position="471"/>
    </location>
</feature>
<evidence type="ECO:0000256" key="2">
    <source>
        <dbReference type="SAM" id="SignalP"/>
    </source>
</evidence>
<dbReference type="Proteomes" id="UP001141950">
    <property type="component" value="Unassembled WGS sequence"/>
</dbReference>
<feature type="compositionally biased region" description="Basic and acidic residues" evidence="1">
    <location>
        <begin position="44"/>
        <end position="54"/>
    </location>
</feature>
<feature type="region of interest" description="Disordered" evidence="1">
    <location>
        <begin position="451"/>
        <end position="471"/>
    </location>
</feature>
<name>A0A9X2MSQ3_9BACL</name>
<dbReference type="PANTHER" id="PTHR43649:SF12">
    <property type="entry name" value="DIACETYLCHITOBIOSE BINDING PROTEIN DASA"/>
    <property type="match status" value="1"/>
</dbReference>
<accession>A0A9X2MSQ3</accession>
<dbReference type="RefSeq" id="WP_257448543.1">
    <property type="nucleotide sequence ID" value="NZ_JANIPJ010000013.1"/>
</dbReference>
<feature type="signal peptide" evidence="2">
    <location>
        <begin position="1"/>
        <end position="20"/>
    </location>
</feature>
<organism evidence="3 4">
    <name type="scientific">Paenibacillus soyae</name>
    <dbReference type="NCBI Taxonomy" id="2969249"/>
    <lineage>
        <taxon>Bacteria</taxon>
        <taxon>Bacillati</taxon>
        <taxon>Bacillota</taxon>
        <taxon>Bacilli</taxon>
        <taxon>Bacillales</taxon>
        <taxon>Paenibacillaceae</taxon>
        <taxon>Paenibacillus</taxon>
    </lineage>
</organism>
<reference evidence="3" key="1">
    <citation type="submission" date="2022-08" db="EMBL/GenBank/DDBJ databases">
        <title>The genomic sequence of strain Paenibacillus sp. SCIV0701.</title>
        <authorList>
            <person name="Zhao H."/>
        </authorList>
    </citation>
    <scope>NUCLEOTIDE SEQUENCE</scope>
    <source>
        <strain evidence="3">SCIV0701</strain>
    </source>
</reference>
<dbReference type="InterPro" id="IPR050490">
    <property type="entry name" value="Bact_solute-bd_prot1"/>
</dbReference>
<keyword evidence="4" id="KW-1185">Reference proteome</keyword>
<evidence type="ECO:0000313" key="3">
    <source>
        <dbReference type="EMBL" id="MCR2805735.1"/>
    </source>
</evidence>
<dbReference type="SUPFAM" id="SSF53850">
    <property type="entry name" value="Periplasmic binding protein-like II"/>
    <property type="match status" value="1"/>
</dbReference>
<keyword evidence="2" id="KW-0732">Signal</keyword>
<proteinExistence type="predicted"/>
<evidence type="ECO:0000256" key="1">
    <source>
        <dbReference type="SAM" id="MobiDB-lite"/>
    </source>
</evidence>
<dbReference type="AlphaFoldDB" id="A0A9X2MSQ3"/>
<dbReference type="PROSITE" id="PS51257">
    <property type="entry name" value="PROKAR_LIPOPROTEIN"/>
    <property type="match status" value="1"/>
</dbReference>
<feature type="region of interest" description="Disordered" evidence="1">
    <location>
        <begin position="23"/>
        <end position="54"/>
    </location>
</feature>
<dbReference type="EMBL" id="JANIPJ010000013">
    <property type="protein sequence ID" value="MCR2805735.1"/>
    <property type="molecule type" value="Genomic_DNA"/>
</dbReference>
<dbReference type="InterPro" id="IPR006059">
    <property type="entry name" value="SBP"/>
</dbReference>
<dbReference type="Gene3D" id="3.40.190.10">
    <property type="entry name" value="Periplasmic binding protein-like II"/>
    <property type="match status" value="1"/>
</dbReference>
<dbReference type="Pfam" id="PF01547">
    <property type="entry name" value="SBP_bac_1"/>
    <property type="match status" value="1"/>
</dbReference>
<dbReference type="PANTHER" id="PTHR43649">
    <property type="entry name" value="ARABINOSE-BINDING PROTEIN-RELATED"/>
    <property type="match status" value="1"/>
</dbReference>
<comment type="caution">
    <text evidence="3">The sequence shown here is derived from an EMBL/GenBank/DDBJ whole genome shotgun (WGS) entry which is preliminary data.</text>
</comment>
<gene>
    <name evidence="3" type="ORF">NQZ67_17775</name>
</gene>